<dbReference type="EMBL" id="JAVDVX010000002">
    <property type="protein sequence ID" value="MDR7089024.1"/>
    <property type="molecule type" value="Genomic_DNA"/>
</dbReference>
<evidence type="ECO:0000313" key="1">
    <source>
        <dbReference type="EMBL" id="MDR7089024.1"/>
    </source>
</evidence>
<accession>A0ABU1UUZ9</accession>
<evidence type="ECO:0000313" key="2">
    <source>
        <dbReference type="Proteomes" id="UP001253595"/>
    </source>
</evidence>
<reference evidence="1 2" key="1">
    <citation type="submission" date="2023-07" db="EMBL/GenBank/DDBJ databases">
        <title>Sorghum-associated microbial communities from plants grown in Nebraska, USA.</title>
        <authorList>
            <person name="Schachtman D."/>
        </authorList>
    </citation>
    <scope>NUCLEOTIDE SEQUENCE [LARGE SCALE GENOMIC DNA]</scope>
    <source>
        <strain evidence="1 2">BE190</strain>
    </source>
</reference>
<sequence>MAIQMDLFMQKNLPHFSDKDLHCVDLEQPAHI</sequence>
<organism evidence="1 2">
    <name type="scientific">Cellvibrio fibrivorans</name>
    <dbReference type="NCBI Taxonomy" id="126350"/>
    <lineage>
        <taxon>Bacteria</taxon>
        <taxon>Pseudomonadati</taxon>
        <taxon>Pseudomonadota</taxon>
        <taxon>Gammaproteobacteria</taxon>
        <taxon>Cellvibrionales</taxon>
        <taxon>Cellvibrionaceae</taxon>
        <taxon>Cellvibrio</taxon>
    </lineage>
</organism>
<protein>
    <submittedName>
        <fullName evidence="1">Uncharacterized protein</fullName>
    </submittedName>
</protein>
<comment type="caution">
    <text evidence="1">The sequence shown here is derived from an EMBL/GenBank/DDBJ whole genome shotgun (WGS) entry which is preliminary data.</text>
</comment>
<gene>
    <name evidence="1" type="ORF">J2X05_001030</name>
</gene>
<proteinExistence type="predicted"/>
<keyword evidence="2" id="KW-1185">Reference proteome</keyword>
<dbReference type="Proteomes" id="UP001253595">
    <property type="component" value="Unassembled WGS sequence"/>
</dbReference>
<name>A0ABU1UUZ9_9GAMM</name>